<comment type="similarity">
    <text evidence="8">Belongs to the major facilitator superfamily. Proton-dependent oligopeptide transporter (POT/PTR) (TC 2.A.17) family.</text>
</comment>
<keyword evidence="4 8" id="KW-0812">Transmembrane</keyword>
<dbReference type="InterPro" id="IPR018456">
    <property type="entry name" value="PTR2_symporter_CS"/>
</dbReference>
<protein>
    <submittedName>
        <fullName evidence="10">Peptide MFS transporter</fullName>
    </submittedName>
</protein>
<accession>A0ABV5FR22</accession>
<feature type="transmembrane region" description="Helical" evidence="9">
    <location>
        <begin position="431"/>
        <end position="449"/>
    </location>
</feature>
<feature type="transmembrane region" description="Helical" evidence="9">
    <location>
        <begin position="111"/>
        <end position="129"/>
    </location>
</feature>
<evidence type="ECO:0000256" key="6">
    <source>
        <dbReference type="ARBA" id="ARBA00022989"/>
    </source>
</evidence>
<feature type="transmembrane region" description="Helical" evidence="9">
    <location>
        <begin position="533"/>
        <end position="554"/>
    </location>
</feature>
<keyword evidence="2 8" id="KW-0813">Transport</keyword>
<feature type="transmembrane region" description="Helical" evidence="9">
    <location>
        <begin position="492"/>
        <end position="512"/>
    </location>
</feature>
<feature type="transmembrane region" description="Helical" evidence="9">
    <location>
        <begin position="461"/>
        <end position="480"/>
    </location>
</feature>
<sequence>MEQNISLEQIQNFKGKYPKQLWYLFFSEMWERFCFYGMRGMLVVFMVGQLGMNERVANLQYGATQAFVYAFTFIGGMFADKILGYRKSLFWGGLLMIVGSVILAIDPKQFFFFGISFTIIGTGFFKPNISTMVGQLYKEGDTRVDAGFSLFYAGVNLGALIGGYICIAVANGSLWESFVPVAYRWNYAFGFASIVMVISLLTFTQTQKSLGEIGLSPLRHLEKPKRRILEIVTYASSLVVIPIIMKMVSNTEYTDVFMFIIGPFALMYLFYEMASLSNNDDSNMFSFNGKISRIYYFLCFSCIALPLFFLRHYFVDNIVFVLLTLPLLWLLFSLGAKRCNDIGISRFIILIPFSSIYFFFKKGTADLEGGKNLKSSEIKKLIAALVFILFSIFFWAFFEQSGGSLSLFALNNLDNTVLGVTLDPNGVNNSANSLFVIIFAALVGLVWLWMSKRKIEPNTVIKFGLAFLFLAGGFWVFYYTKFFAGPDGRTSLGLFTFGWFIITFGELCLSPIGMSAMTKLSPLKTQAVIMGMWFLASAYGQYFAGLLGANIAEASENATNLEKLNVYADGYKQLGIYALIAGVVLILISPLIKKLMQEVK</sequence>
<feature type="transmembrane region" description="Helical" evidence="9">
    <location>
        <begin position="381"/>
        <end position="398"/>
    </location>
</feature>
<dbReference type="InterPro" id="IPR050171">
    <property type="entry name" value="MFS_Transporters"/>
</dbReference>
<feature type="transmembrane region" description="Helical" evidence="9">
    <location>
        <begin position="317"/>
        <end position="336"/>
    </location>
</feature>
<feature type="transmembrane region" description="Helical" evidence="9">
    <location>
        <begin position="574"/>
        <end position="592"/>
    </location>
</feature>
<dbReference type="NCBIfam" id="TIGR00924">
    <property type="entry name" value="yjdL_sub1_fam"/>
    <property type="match status" value="2"/>
</dbReference>
<feature type="transmembrane region" description="Helical" evidence="9">
    <location>
        <begin position="150"/>
        <end position="170"/>
    </location>
</feature>
<dbReference type="RefSeq" id="WP_290259886.1">
    <property type="nucleotide sequence ID" value="NZ_JAUFQQ010000003.1"/>
</dbReference>
<keyword evidence="6 9" id="KW-1133">Transmembrane helix</keyword>
<evidence type="ECO:0000256" key="7">
    <source>
        <dbReference type="ARBA" id="ARBA00023136"/>
    </source>
</evidence>
<dbReference type="PANTHER" id="PTHR23517:SF15">
    <property type="entry name" value="PROTON-DEPENDENT OLIGOPEPTIDE FAMILY TRANSPORT PROTEIN"/>
    <property type="match status" value="1"/>
</dbReference>
<feature type="transmembrane region" description="Helical" evidence="9">
    <location>
        <begin position="59"/>
        <end position="79"/>
    </location>
</feature>
<name>A0ABV5FR22_9FLAO</name>
<evidence type="ECO:0000313" key="10">
    <source>
        <dbReference type="EMBL" id="MFB9066007.1"/>
    </source>
</evidence>
<dbReference type="InterPro" id="IPR000109">
    <property type="entry name" value="POT_fam"/>
</dbReference>
<dbReference type="Pfam" id="PF00854">
    <property type="entry name" value="PTR2"/>
    <property type="match status" value="2"/>
</dbReference>
<evidence type="ECO:0000313" key="11">
    <source>
        <dbReference type="Proteomes" id="UP001589589"/>
    </source>
</evidence>
<keyword evidence="7 9" id="KW-0472">Membrane</keyword>
<gene>
    <name evidence="10" type="ORF">ACFFUQ_18465</name>
</gene>
<feature type="transmembrane region" description="Helical" evidence="9">
    <location>
        <begin position="253"/>
        <end position="271"/>
    </location>
</feature>
<evidence type="ECO:0000256" key="9">
    <source>
        <dbReference type="SAM" id="Phobius"/>
    </source>
</evidence>
<evidence type="ECO:0000256" key="2">
    <source>
        <dbReference type="ARBA" id="ARBA00022448"/>
    </source>
</evidence>
<dbReference type="Proteomes" id="UP001589589">
    <property type="component" value="Unassembled WGS sequence"/>
</dbReference>
<dbReference type="InterPro" id="IPR005279">
    <property type="entry name" value="Dipep/tripep_permease"/>
</dbReference>
<dbReference type="PROSITE" id="PS01023">
    <property type="entry name" value="PTR2_2"/>
    <property type="match status" value="1"/>
</dbReference>
<dbReference type="SUPFAM" id="SSF103473">
    <property type="entry name" value="MFS general substrate transporter"/>
    <property type="match status" value="2"/>
</dbReference>
<feature type="transmembrane region" description="Helical" evidence="9">
    <location>
        <begin position="342"/>
        <end position="360"/>
    </location>
</feature>
<keyword evidence="11" id="KW-1185">Reference proteome</keyword>
<keyword evidence="5" id="KW-0653">Protein transport</keyword>
<dbReference type="EMBL" id="JBHMEX010000058">
    <property type="protein sequence ID" value="MFB9066007.1"/>
    <property type="molecule type" value="Genomic_DNA"/>
</dbReference>
<feature type="transmembrane region" description="Helical" evidence="9">
    <location>
        <begin position="182"/>
        <end position="203"/>
    </location>
</feature>
<reference evidence="10 11" key="1">
    <citation type="submission" date="2024-09" db="EMBL/GenBank/DDBJ databases">
        <authorList>
            <person name="Sun Q."/>
            <person name="Mori K."/>
        </authorList>
    </citation>
    <scope>NUCLEOTIDE SEQUENCE [LARGE SCALE GENOMIC DNA]</scope>
    <source>
        <strain evidence="10 11">CECT 7908</strain>
    </source>
</reference>
<dbReference type="PANTHER" id="PTHR23517">
    <property type="entry name" value="RESISTANCE PROTEIN MDTM, PUTATIVE-RELATED-RELATED"/>
    <property type="match status" value="1"/>
</dbReference>
<comment type="subcellular location">
    <subcellularLocation>
        <location evidence="1">Cell membrane</location>
        <topology evidence="1">Multi-pass membrane protein</topology>
    </subcellularLocation>
    <subcellularLocation>
        <location evidence="8">Membrane</location>
        <topology evidence="8">Multi-pass membrane protein</topology>
    </subcellularLocation>
</comment>
<feature type="transmembrane region" description="Helical" evidence="9">
    <location>
        <begin position="88"/>
        <end position="105"/>
    </location>
</feature>
<organism evidence="10 11">
    <name type="scientific">Flavobacterium branchiarum</name>
    <dbReference type="NCBI Taxonomy" id="1114870"/>
    <lineage>
        <taxon>Bacteria</taxon>
        <taxon>Pseudomonadati</taxon>
        <taxon>Bacteroidota</taxon>
        <taxon>Flavobacteriia</taxon>
        <taxon>Flavobacteriales</taxon>
        <taxon>Flavobacteriaceae</taxon>
        <taxon>Flavobacterium</taxon>
    </lineage>
</organism>
<evidence type="ECO:0000256" key="3">
    <source>
        <dbReference type="ARBA" id="ARBA00022475"/>
    </source>
</evidence>
<dbReference type="CDD" id="cd17346">
    <property type="entry name" value="MFS_DtpA_like"/>
    <property type="match status" value="1"/>
</dbReference>
<keyword evidence="3" id="KW-1003">Cell membrane</keyword>
<evidence type="ECO:0000256" key="5">
    <source>
        <dbReference type="ARBA" id="ARBA00022856"/>
    </source>
</evidence>
<keyword evidence="5" id="KW-0571">Peptide transport</keyword>
<feature type="transmembrane region" description="Helical" evidence="9">
    <location>
        <begin position="291"/>
        <end position="310"/>
    </location>
</feature>
<comment type="caution">
    <text evidence="10">The sequence shown here is derived from an EMBL/GenBank/DDBJ whole genome shotgun (WGS) entry which is preliminary data.</text>
</comment>
<evidence type="ECO:0000256" key="4">
    <source>
        <dbReference type="ARBA" id="ARBA00022692"/>
    </source>
</evidence>
<evidence type="ECO:0000256" key="8">
    <source>
        <dbReference type="RuleBase" id="RU003755"/>
    </source>
</evidence>
<feature type="transmembrane region" description="Helical" evidence="9">
    <location>
        <begin position="21"/>
        <end position="47"/>
    </location>
</feature>
<dbReference type="Gene3D" id="1.20.1250.20">
    <property type="entry name" value="MFS general substrate transporter like domains"/>
    <property type="match status" value="2"/>
</dbReference>
<evidence type="ECO:0000256" key="1">
    <source>
        <dbReference type="ARBA" id="ARBA00004651"/>
    </source>
</evidence>
<proteinExistence type="inferred from homology"/>
<dbReference type="InterPro" id="IPR036259">
    <property type="entry name" value="MFS_trans_sf"/>
</dbReference>